<evidence type="ECO:0000313" key="3">
    <source>
        <dbReference type="Proteomes" id="UP000261031"/>
    </source>
</evidence>
<keyword evidence="1" id="KW-0472">Membrane</keyword>
<sequence length="197" mass="20170">MEMIVLADGTLKGLRPDPSWDVSGVRDMVGGIVAVALVLAVGAIIVGCVSMVPGLVSNNMMERAFSWKRLLAACLVPFVIGAAVSGWGWSCNVFGTEGLTSNRATTQASGSAATDLKDNRGKGDDSLTDLVSQLGKDIAQGIGDSVKSAVTDAVKDAMKGWNWVTGGDGKGNVFQKAADGVSGAVSGVWNFFTGGGK</sequence>
<dbReference type="EMBL" id="QSWD01000002">
    <property type="protein sequence ID" value="RGP03773.1"/>
    <property type="molecule type" value="Genomic_DNA"/>
</dbReference>
<dbReference type="RefSeq" id="WP_117611976.1">
    <property type="nucleotide sequence ID" value="NZ_JAQEVG010000002.1"/>
</dbReference>
<feature type="transmembrane region" description="Helical" evidence="1">
    <location>
        <begin position="70"/>
        <end position="89"/>
    </location>
</feature>
<dbReference type="AlphaFoldDB" id="A0A3E5HPK7"/>
<reference evidence="2 3" key="1">
    <citation type="submission" date="2018-08" db="EMBL/GenBank/DDBJ databases">
        <title>A genome reference for cultivated species of the human gut microbiota.</title>
        <authorList>
            <person name="Zou Y."/>
            <person name="Xue W."/>
            <person name="Luo G."/>
        </authorList>
    </citation>
    <scope>NUCLEOTIDE SEQUENCE [LARGE SCALE GENOMIC DNA]</scope>
    <source>
        <strain evidence="2 3">OF05-12</strain>
    </source>
</reference>
<accession>A0A3E5HPK7</accession>
<evidence type="ECO:0000313" key="2">
    <source>
        <dbReference type="EMBL" id="RGP03773.1"/>
    </source>
</evidence>
<gene>
    <name evidence="2" type="ORF">DXA79_04735</name>
</gene>
<feature type="transmembrane region" description="Helical" evidence="1">
    <location>
        <begin position="28"/>
        <end position="49"/>
    </location>
</feature>
<keyword evidence="1" id="KW-0812">Transmembrane</keyword>
<dbReference type="Proteomes" id="UP000261031">
    <property type="component" value="Unassembled WGS sequence"/>
</dbReference>
<keyword evidence="1" id="KW-1133">Transmembrane helix</keyword>
<organism evidence="2 3">
    <name type="scientific">Bifidobacterium pseudocatenulatum</name>
    <dbReference type="NCBI Taxonomy" id="28026"/>
    <lineage>
        <taxon>Bacteria</taxon>
        <taxon>Bacillati</taxon>
        <taxon>Actinomycetota</taxon>
        <taxon>Actinomycetes</taxon>
        <taxon>Bifidobacteriales</taxon>
        <taxon>Bifidobacteriaceae</taxon>
        <taxon>Bifidobacterium</taxon>
    </lineage>
</organism>
<protein>
    <submittedName>
        <fullName evidence="2">Uncharacterized protein</fullName>
    </submittedName>
</protein>
<comment type="caution">
    <text evidence="2">The sequence shown here is derived from an EMBL/GenBank/DDBJ whole genome shotgun (WGS) entry which is preliminary data.</text>
</comment>
<proteinExistence type="predicted"/>
<name>A0A3E5HPK7_BIFPS</name>
<evidence type="ECO:0000256" key="1">
    <source>
        <dbReference type="SAM" id="Phobius"/>
    </source>
</evidence>